<dbReference type="InterPro" id="IPR037126">
    <property type="entry name" value="PdaC/RsiV-like_sf"/>
</dbReference>
<keyword evidence="1" id="KW-1133">Transmembrane helix</keyword>
<dbReference type="Pfam" id="PF11738">
    <property type="entry name" value="DUF3298"/>
    <property type="match status" value="1"/>
</dbReference>
<evidence type="ECO:0000259" key="2">
    <source>
        <dbReference type="Pfam" id="PF11738"/>
    </source>
</evidence>
<accession>A0A9D1AMJ1</accession>
<dbReference type="Gene3D" id="3.30.565.40">
    <property type="entry name" value="Fervidobacterium nodosum Rt17-B1 like"/>
    <property type="match status" value="1"/>
</dbReference>
<sequence length="277" mass="30917">MKTDREKLEALKQEYLETPIPPELEFAVRAPFLKKKKSHLPQQLLCLAASVCVLFVAALNLNPAFAAAAAQVPVLGSMARVLTFTEYHIESESQLLNARVPEIDGTDFPDLEERINEEIQQKIDAGMAQAQERAAQEYEAYVATGGNPDEFIPVTITFDYEVKSCTDDVLSFELQRFEVRASSFTELTYYNIDLNTGESITLEDLLGPDWKDKVNAVVNAAIDEHPEFYFAKDQGGFTGVSDNQRFYINEAGNPVVVFQKYEIAPGSSGVLEFEIPD</sequence>
<feature type="domain" description="DUF3298" evidence="2">
    <location>
        <begin position="203"/>
        <end position="276"/>
    </location>
</feature>
<comment type="caution">
    <text evidence="3">The sequence shown here is derived from an EMBL/GenBank/DDBJ whole genome shotgun (WGS) entry which is preliminary data.</text>
</comment>
<evidence type="ECO:0000313" key="4">
    <source>
        <dbReference type="Proteomes" id="UP000824242"/>
    </source>
</evidence>
<dbReference type="EMBL" id="DVGZ01000009">
    <property type="protein sequence ID" value="HIR46178.1"/>
    <property type="molecule type" value="Genomic_DNA"/>
</dbReference>
<dbReference type="Gene3D" id="3.90.640.20">
    <property type="entry name" value="Heat-shock cognate protein, ATPase"/>
    <property type="match status" value="1"/>
</dbReference>
<evidence type="ECO:0000313" key="3">
    <source>
        <dbReference type="EMBL" id="HIR46178.1"/>
    </source>
</evidence>
<evidence type="ECO:0000256" key="1">
    <source>
        <dbReference type="SAM" id="Phobius"/>
    </source>
</evidence>
<dbReference type="Proteomes" id="UP000824242">
    <property type="component" value="Unassembled WGS sequence"/>
</dbReference>
<keyword evidence="1" id="KW-0472">Membrane</keyword>
<feature type="transmembrane region" description="Helical" evidence="1">
    <location>
        <begin position="44"/>
        <end position="61"/>
    </location>
</feature>
<organism evidence="3 4">
    <name type="scientific">Candidatus Caccousia avicola</name>
    <dbReference type="NCBI Taxonomy" id="2840721"/>
    <lineage>
        <taxon>Bacteria</taxon>
        <taxon>Bacillati</taxon>
        <taxon>Bacillota</taxon>
        <taxon>Clostridia</taxon>
        <taxon>Eubacteriales</taxon>
        <taxon>Oscillospiraceae</taxon>
        <taxon>Oscillospiraceae incertae sedis</taxon>
        <taxon>Candidatus Caccousia</taxon>
    </lineage>
</organism>
<keyword evidence="1" id="KW-0812">Transmembrane</keyword>
<protein>
    <submittedName>
        <fullName evidence="3">DUF3298 domain-containing protein</fullName>
    </submittedName>
</protein>
<dbReference type="AlphaFoldDB" id="A0A9D1AMJ1"/>
<reference evidence="3" key="1">
    <citation type="submission" date="2020-10" db="EMBL/GenBank/DDBJ databases">
        <authorList>
            <person name="Gilroy R."/>
        </authorList>
    </citation>
    <scope>NUCLEOTIDE SEQUENCE</scope>
    <source>
        <strain evidence="3">ChiSxjej1B13-7958</strain>
    </source>
</reference>
<gene>
    <name evidence="3" type="ORF">IAB89_00765</name>
</gene>
<dbReference type="InterPro" id="IPR021729">
    <property type="entry name" value="DUF3298"/>
</dbReference>
<proteinExistence type="predicted"/>
<name>A0A9D1AMJ1_9FIRM</name>
<reference evidence="3" key="2">
    <citation type="journal article" date="2021" name="PeerJ">
        <title>Extensive microbial diversity within the chicken gut microbiome revealed by metagenomics and culture.</title>
        <authorList>
            <person name="Gilroy R."/>
            <person name="Ravi A."/>
            <person name="Getino M."/>
            <person name="Pursley I."/>
            <person name="Horton D.L."/>
            <person name="Alikhan N.F."/>
            <person name="Baker D."/>
            <person name="Gharbi K."/>
            <person name="Hall N."/>
            <person name="Watson M."/>
            <person name="Adriaenssens E.M."/>
            <person name="Foster-Nyarko E."/>
            <person name="Jarju S."/>
            <person name="Secka A."/>
            <person name="Antonio M."/>
            <person name="Oren A."/>
            <person name="Chaudhuri R.R."/>
            <person name="La Ragione R."/>
            <person name="Hildebrand F."/>
            <person name="Pallen M.J."/>
        </authorList>
    </citation>
    <scope>NUCLEOTIDE SEQUENCE</scope>
    <source>
        <strain evidence="3">ChiSxjej1B13-7958</strain>
    </source>
</reference>